<feature type="compositionally biased region" description="Polar residues" evidence="1">
    <location>
        <begin position="226"/>
        <end position="243"/>
    </location>
</feature>
<dbReference type="RefSeq" id="WP_106540950.1">
    <property type="nucleotide sequence ID" value="NZ_BLAU01000001.1"/>
</dbReference>
<dbReference type="Pfam" id="PF10988">
    <property type="entry name" value="DUF2807"/>
    <property type="match status" value="1"/>
</dbReference>
<evidence type="ECO:0000259" key="3">
    <source>
        <dbReference type="Pfam" id="PF10988"/>
    </source>
</evidence>
<dbReference type="OrthoDB" id="942536at2"/>
<proteinExistence type="predicted"/>
<reference evidence="5 6" key="1">
    <citation type="submission" date="2018-03" db="EMBL/GenBank/DDBJ databases">
        <title>Genomic Encyclopedia of Archaeal and Bacterial Type Strains, Phase II (KMG-II): from individual species to whole genera.</title>
        <authorList>
            <person name="Goeker M."/>
        </authorList>
    </citation>
    <scope>NUCLEOTIDE SEQUENCE [LARGE SCALE GENOMIC DNA]</scope>
    <source>
        <strain evidence="5 6">DSM 27267</strain>
    </source>
</reference>
<dbReference type="Proteomes" id="UP000240621">
    <property type="component" value="Unassembled WGS sequence"/>
</dbReference>
<comment type="caution">
    <text evidence="5">The sequence shown here is derived from an EMBL/GenBank/DDBJ whole genome shotgun (WGS) entry which is preliminary data.</text>
</comment>
<reference evidence="4 7" key="2">
    <citation type="submission" date="2019-10" db="EMBL/GenBank/DDBJ databases">
        <title>Prolixibacter strains distinguished by the presence of nitrate reductase genes were adept at nitrate-dependent anaerobic corrosion of metallic iron and carbon steel.</title>
        <authorList>
            <person name="Iino T."/>
            <person name="Shono N."/>
            <person name="Ito K."/>
            <person name="Nakamura R."/>
            <person name="Sueoka K."/>
            <person name="Harayama S."/>
            <person name="Ohkuma M."/>
        </authorList>
    </citation>
    <scope>NUCLEOTIDE SEQUENCE [LARGE SCALE GENOMIC DNA]</scope>
    <source>
        <strain evidence="4 7">MIC1-1</strain>
    </source>
</reference>
<protein>
    <submittedName>
        <fullName evidence="4">Lipoprotein</fullName>
    </submittedName>
    <submittedName>
        <fullName evidence="5">Putative autotransporter adhesin-like protein</fullName>
    </submittedName>
</protein>
<gene>
    <name evidence="5" type="ORF">CLV93_102131</name>
    <name evidence="4" type="ORF">JCM18694_07670</name>
</gene>
<evidence type="ECO:0000313" key="5">
    <source>
        <dbReference type="EMBL" id="PSK84345.1"/>
    </source>
</evidence>
<dbReference type="EMBL" id="PYGC01000002">
    <property type="protein sequence ID" value="PSK84345.1"/>
    <property type="molecule type" value="Genomic_DNA"/>
</dbReference>
<keyword evidence="2" id="KW-0732">Signal</keyword>
<dbReference type="AlphaFoldDB" id="A0A2P8CH89"/>
<name>A0A2P8CH89_9BACT</name>
<dbReference type="Gene3D" id="2.160.20.120">
    <property type="match status" value="1"/>
</dbReference>
<accession>A0A2P8CH89</accession>
<organism evidence="5 6">
    <name type="scientific">Prolixibacter denitrificans</name>
    <dbReference type="NCBI Taxonomy" id="1541063"/>
    <lineage>
        <taxon>Bacteria</taxon>
        <taxon>Pseudomonadati</taxon>
        <taxon>Bacteroidota</taxon>
        <taxon>Bacteroidia</taxon>
        <taxon>Marinilabiliales</taxon>
        <taxon>Prolixibacteraceae</taxon>
        <taxon>Prolixibacter</taxon>
    </lineage>
</organism>
<dbReference type="InterPro" id="IPR021255">
    <property type="entry name" value="DUF2807"/>
</dbReference>
<evidence type="ECO:0000313" key="4">
    <source>
        <dbReference type="EMBL" id="GET20521.1"/>
    </source>
</evidence>
<keyword evidence="4" id="KW-0449">Lipoprotein</keyword>
<feature type="chain" id="PRO_5015192719" evidence="2">
    <location>
        <begin position="24"/>
        <end position="243"/>
    </location>
</feature>
<evidence type="ECO:0000256" key="2">
    <source>
        <dbReference type="SAM" id="SignalP"/>
    </source>
</evidence>
<feature type="region of interest" description="Disordered" evidence="1">
    <location>
        <begin position="222"/>
        <end position="243"/>
    </location>
</feature>
<dbReference type="Proteomes" id="UP000396862">
    <property type="component" value="Unassembled WGS sequence"/>
</dbReference>
<sequence length="243" mass="25787">MKNKVLFSVFTLSLMFISLSLSAQSWWNFGGVKGNGNVVKVDRHLTGFDEISVSSGLDLYISQGDNESVVVEADENLQDIIITKVDGNRLKLYVDKSIRNAKAMKVHVTVKDLKELKASAGSDVRTQTGLTVSSLEIGVSSGSDVKMEVYADQLSGGTSSGSDLTLRGKAKNFHADSSSGSDINAYDLAAEDCTAEASSGSDIRLTVNGNFEAHASSGADIYYKGTPTSINTHSSSGGDVNKR</sequence>
<evidence type="ECO:0000313" key="7">
    <source>
        <dbReference type="Proteomes" id="UP000396862"/>
    </source>
</evidence>
<feature type="signal peptide" evidence="2">
    <location>
        <begin position="1"/>
        <end position="23"/>
    </location>
</feature>
<keyword evidence="7" id="KW-1185">Reference proteome</keyword>
<evidence type="ECO:0000256" key="1">
    <source>
        <dbReference type="SAM" id="MobiDB-lite"/>
    </source>
</evidence>
<feature type="domain" description="Putative auto-transporter adhesin head GIN" evidence="3">
    <location>
        <begin position="48"/>
        <end position="227"/>
    </location>
</feature>
<dbReference type="EMBL" id="BLAU01000001">
    <property type="protein sequence ID" value="GET20521.1"/>
    <property type="molecule type" value="Genomic_DNA"/>
</dbReference>
<evidence type="ECO:0000313" key="6">
    <source>
        <dbReference type="Proteomes" id="UP000240621"/>
    </source>
</evidence>